<keyword evidence="1" id="KW-0812">Transmembrane</keyword>
<dbReference type="EMBL" id="VTPC01090634">
    <property type="protein sequence ID" value="KAF2882261.1"/>
    <property type="molecule type" value="Genomic_DNA"/>
</dbReference>
<gene>
    <name evidence="2" type="ORF">ILUMI_23929</name>
</gene>
<keyword evidence="1" id="KW-1133">Transmembrane helix</keyword>
<evidence type="ECO:0000256" key="1">
    <source>
        <dbReference type="SAM" id="Phobius"/>
    </source>
</evidence>
<accession>A0A8K0CB88</accession>
<proteinExistence type="predicted"/>
<protein>
    <submittedName>
        <fullName evidence="2">Uncharacterized protein</fullName>
    </submittedName>
</protein>
<reference evidence="2" key="1">
    <citation type="submission" date="2019-08" db="EMBL/GenBank/DDBJ databases">
        <title>The genome of the North American firefly Photinus pyralis.</title>
        <authorList>
            <consortium name="Photinus pyralis genome working group"/>
            <person name="Fallon T.R."/>
            <person name="Sander Lower S.E."/>
            <person name="Weng J.-K."/>
        </authorList>
    </citation>
    <scope>NUCLEOTIDE SEQUENCE</scope>
    <source>
        <strain evidence="2">TRF0915ILg1</strain>
        <tissue evidence="2">Whole body</tissue>
    </source>
</reference>
<dbReference type="Proteomes" id="UP000801492">
    <property type="component" value="Unassembled WGS sequence"/>
</dbReference>
<dbReference type="AlphaFoldDB" id="A0A8K0CB88"/>
<keyword evidence="3" id="KW-1185">Reference proteome</keyword>
<keyword evidence="1" id="KW-0472">Membrane</keyword>
<comment type="caution">
    <text evidence="2">The sequence shown here is derived from an EMBL/GenBank/DDBJ whole genome shotgun (WGS) entry which is preliminary data.</text>
</comment>
<organism evidence="2 3">
    <name type="scientific">Ignelater luminosus</name>
    <name type="common">Cucubano</name>
    <name type="synonym">Pyrophorus luminosus</name>
    <dbReference type="NCBI Taxonomy" id="2038154"/>
    <lineage>
        <taxon>Eukaryota</taxon>
        <taxon>Metazoa</taxon>
        <taxon>Ecdysozoa</taxon>
        <taxon>Arthropoda</taxon>
        <taxon>Hexapoda</taxon>
        <taxon>Insecta</taxon>
        <taxon>Pterygota</taxon>
        <taxon>Neoptera</taxon>
        <taxon>Endopterygota</taxon>
        <taxon>Coleoptera</taxon>
        <taxon>Polyphaga</taxon>
        <taxon>Elateriformia</taxon>
        <taxon>Elateroidea</taxon>
        <taxon>Elateridae</taxon>
        <taxon>Agrypninae</taxon>
        <taxon>Pyrophorini</taxon>
        <taxon>Ignelater</taxon>
    </lineage>
</organism>
<evidence type="ECO:0000313" key="3">
    <source>
        <dbReference type="Proteomes" id="UP000801492"/>
    </source>
</evidence>
<sequence length="113" mass="12951">MLSQQLLYYMMWLLALEIVSGWFEFSYFHCSFVFGLWILGNIFLVRFGRNQGSDSWPTDIGISFFSLEPTATTRELLVKSMGLVPHRQGAIYPRRSRGMTQEESAGTCNAIKV</sequence>
<evidence type="ECO:0000313" key="2">
    <source>
        <dbReference type="EMBL" id="KAF2882261.1"/>
    </source>
</evidence>
<feature type="non-terminal residue" evidence="2">
    <location>
        <position position="113"/>
    </location>
</feature>
<name>A0A8K0CB88_IGNLU</name>
<feature type="transmembrane region" description="Helical" evidence="1">
    <location>
        <begin position="31"/>
        <end position="48"/>
    </location>
</feature>